<dbReference type="InterPro" id="IPR014016">
    <property type="entry name" value="UvrD-like_ATP-bd"/>
</dbReference>
<evidence type="ECO:0000256" key="6">
    <source>
        <dbReference type="ARBA" id="ARBA00034617"/>
    </source>
</evidence>
<evidence type="ECO:0000256" key="1">
    <source>
        <dbReference type="ARBA" id="ARBA00022741"/>
    </source>
</evidence>
<name>A0A3Q8ETY8_9PROT</name>
<dbReference type="AlphaFoldDB" id="A0A3Q8ETY8"/>
<dbReference type="GO" id="GO:0016887">
    <property type="term" value="F:ATP hydrolysis activity"/>
    <property type="evidence" value="ECO:0007669"/>
    <property type="project" value="RHEA"/>
</dbReference>
<dbReference type="SUPFAM" id="SSF52540">
    <property type="entry name" value="P-loop containing nucleoside triphosphate hydrolases"/>
    <property type="match status" value="1"/>
</dbReference>
<feature type="binding site" evidence="10">
    <location>
        <begin position="30"/>
        <end position="37"/>
    </location>
    <ligand>
        <name>ATP</name>
        <dbReference type="ChEBI" id="CHEBI:30616"/>
    </ligand>
</feature>
<gene>
    <name evidence="13" type="primary">addA</name>
    <name evidence="13" type="ORF">CKSOR_00138</name>
</gene>
<comment type="catalytic activity">
    <reaction evidence="9">
        <text>ATP + H2O = ADP + phosphate + H(+)</text>
        <dbReference type="Rhea" id="RHEA:13065"/>
        <dbReference type="ChEBI" id="CHEBI:15377"/>
        <dbReference type="ChEBI" id="CHEBI:15378"/>
        <dbReference type="ChEBI" id="CHEBI:30616"/>
        <dbReference type="ChEBI" id="CHEBI:43474"/>
        <dbReference type="ChEBI" id="CHEBI:456216"/>
        <dbReference type="EC" id="5.6.2.4"/>
    </reaction>
</comment>
<dbReference type="InterPro" id="IPR027417">
    <property type="entry name" value="P-loop_NTPase"/>
</dbReference>
<dbReference type="KEGG" id="kso:CKSOR_00138"/>
<dbReference type="Gene3D" id="3.40.50.300">
    <property type="entry name" value="P-loop containing nucleotide triphosphate hydrolases"/>
    <property type="match status" value="4"/>
</dbReference>
<evidence type="ECO:0000256" key="4">
    <source>
        <dbReference type="ARBA" id="ARBA00022840"/>
    </source>
</evidence>
<feature type="domain" description="UvrD-like helicase C-terminal" evidence="12">
    <location>
        <begin position="486"/>
        <end position="795"/>
    </location>
</feature>
<dbReference type="EC" id="5.6.2.4" evidence="7"/>
<dbReference type="InterPro" id="IPR000212">
    <property type="entry name" value="DNA_helicase_UvrD/REP"/>
</dbReference>
<dbReference type="InterPro" id="IPR014017">
    <property type="entry name" value="DNA_helicase_UvrD-like_C"/>
</dbReference>
<keyword evidence="4 10" id="KW-0067">ATP-binding</keyword>
<evidence type="ECO:0000256" key="2">
    <source>
        <dbReference type="ARBA" id="ARBA00022801"/>
    </source>
</evidence>
<keyword evidence="14" id="KW-1185">Reference proteome</keyword>
<dbReference type="GO" id="GO:0003677">
    <property type="term" value="F:DNA binding"/>
    <property type="evidence" value="ECO:0007669"/>
    <property type="project" value="InterPro"/>
</dbReference>
<dbReference type="OrthoDB" id="5905204at2"/>
<evidence type="ECO:0000259" key="12">
    <source>
        <dbReference type="PROSITE" id="PS51217"/>
    </source>
</evidence>
<dbReference type="Pfam" id="PF13361">
    <property type="entry name" value="UvrD_C"/>
    <property type="match status" value="1"/>
</dbReference>
<evidence type="ECO:0000256" key="5">
    <source>
        <dbReference type="ARBA" id="ARBA00023235"/>
    </source>
</evidence>
<evidence type="ECO:0000256" key="3">
    <source>
        <dbReference type="ARBA" id="ARBA00022806"/>
    </source>
</evidence>
<dbReference type="PANTHER" id="PTHR11070:SF2">
    <property type="entry name" value="ATP-DEPENDENT DNA HELICASE SRS2"/>
    <property type="match status" value="1"/>
</dbReference>
<evidence type="ECO:0000313" key="14">
    <source>
        <dbReference type="Proteomes" id="UP000266796"/>
    </source>
</evidence>
<evidence type="ECO:0000313" key="13">
    <source>
        <dbReference type="EMBL" id="AWD32273.1"/>
    </source>
</evidence>
<dbReference type="GO" id="GO:0000725">
    <property type="term" value="P:recombinational repair"/>
    <property type="evidence" value="ECO:0007669"/>
    <property type="project" value="TreeGrafter"/>
</dbReference>
<comment type="catalytic activity">
    <reaction evidence="6">
        <text>Couples ATP hydrolysis with the unwinding of duplex DNA by translocating in the 3'-5' direction.</text>
        <dbReference type="EC" id="5.6.2.4"/>
    </reaction>
</comment>
<keyword evidence="1 10" id="KW-0547">Nucleotide-binding</keyword>
<dbReference type="Pfam" id="PF00580">
    <property type="entry name" value="UvrD-helicase"/>
    <property type="match status" value="1"/>
</dbReference>
<feature type="domain" description="UvrD-like helicase ATP-binding" evidence="11">
    <location>
        <begin position="9"/>
        <end position="481"/>
    </location>
</feature>
<evidence type="ECO:0000256" key="8">
    <source>
        <dbReference type="ARBA" id="ARBA00034923"/>
    </source>
</evidence>
<dbReference type="PROSITE" id="PS51217">
    <property type="entry name" value="UVRD_HELICASE_CTER"/>
    <property type="match status" value="1"/>
</dbReference>
<dbReference type="Proteomes" id="UP000266796">
    <property type="component" value="Chromosome"/>
</dbReference>
<dbReference type="GO" id="GO:0033202">
    <property type="term" value="C:DNA helicase complex"/>
    <property type="evidence" value="ECO:0007669"/>
    <property type="project" value="TreeGrafter"/>
</dbReference>
<keyword evidence="5" id="KW-0413">Isomerase</keyword>
<protein>
    <recommendedName>
        <fullName evidence="7">DNA 3'-5' helicase</fullName>
        <ecNumber evidence="7">5.6.2.4</ecNumber>
    </recommendedName>
    <alternativeName>
        <fullName evidence="8">DNA 3'-5' helicase II</fullName>
    </alternativeName>
</protein>
<evidence type="ECO:0000256" key="7">
    <source>
        <dbReference type="ARBA" id="ARBA00034808"/>
    </source>
</evidence>
<dbReference type="PROSITE" id="PS51198">
    <property type="entry name" value="UVRD_HELICASE_ATP_BIND"/>
    <property type="match status" value="1"/>
</dbReference>
<keyword evidence="3 10" id="KW-0347">Helicase</keyword>
<dbReference type="GO" id="GO:0005829">
    <property type="term" value="C:cytosol"/>
    <property type="evidence" value="ECO:0007669"/>
    <property type="project" value="TreeGrafter"/>
</dbReference>
<evidence type="ECO:0000256" key="10">
    <source>
        <dbReference type="PROSITE-ProRule" id="PRU00560"/>
    </source>
</evidence>
<accession>A0A3Q8ETY8</accession>
<dbReference type="RefSeq" id="WP_108673695.1">
    <property type="nucleotide sequence ID" value="NZ_CP025628.1"/>
</dbReference>
<proteinExistence type="predicted"/>
<keyword evidence="2 10" id="KW-0378">Hydrolase</keyword>
<organism evidence="13 14">
    <name type="scientific">Candidatus Kinetoplastidibacterium kentomonadis</name>
    <dbReference type="NCBI Taxonomy" id="1576550"/>
    <lineage>
        <taxon>Bacteria</taxon>
        <taxon>Pseudomonadati</taxon>
        <taxon>Pseudomonadota</taxon>
        <taxon>Betaproteobacteria</taxon>
        <taxon>Candidatus Kinetoplastidibacterium</taxon>
    </lineage>
</organism>
<dbReference type="PANTHER" id="PTHR11070">
    <property type="entry name" value="UVRD / RECB / PCRA DNA HELICASE FAMILY MEMBER"/>
    <property type="match status" value="1"/>
</dbReference>
<reference evidence="13 14" key="1">
    <citation type="journal article" date="2018" name="Parasitology">
        <title>The reduced genome of Candidatus Kinetoplastibacterium sorsogonicusi, the endosymbiont of Kentomonas sorsogonicus (Trypanosomatidae): loss of the haem-synthesis pathway.</title>
        <authorList>
            <person name="Silva F.M."/>
            <person name="Kostygov A.Y."/>
            <person name="Spodareva V.V."/>
            <person name="Butenko A."/>
            <person name="Tossou R."/>
            <person name="Lukes J."/>
            <person name="Yurchenko V."/>
            <person name="Alves J.M.P."/>
        </authorList>
    </citation>
    <scope>NUCLEOTIDE SEQUENCE [LARGE SCALE GENOMIC DNA]</scope>
    <source>
        <strain evidence="13 14">MF-08</strain>
    </source>
</reference>
<sequence>MLKTYNLDQILDIDNRNHSLDVYKSFLIQAPAGSGKTELLVNRILSLLTIVNTPEEILAITFTKKAASEMHERIIFKLNQAASQYDSSNLAFKVLQRSKILNWDLLNNTSKLSIKTFDAFCVDILSKLQIYFESNFHIKITNYPDKYYVQVANSILNMIDQKASIRKLLLHIDLNLSLFKHHIIYMLKTRDQWISLIKNGYKKNLLKSSFIKSIELDLCFIKHNICDMDIKVKEAITSAANYLKNNVNNPLENFINWNGEFKTTINDLPFWKSFAFLILTEANKIRSASGVNKKLGFPSDSLHKSIFVEWLKKIDKNSPWIFRLILIRDILENNFHFNKTDYLDYQFEVLKIAIQKLKFYFQKYGEIDFIEIEELTYSYLKNLFNKKNSNNNIFIKKYLNISHILIDEFQDTSHNQLNLLETLTLEWKVNDKKTLFLVGDPNQSIYKFRNADVSIFSYVKNNGINKIKLIHLKLNLNFRSNKFLIEWINNCFKKLMPNNDSTLGQFLYEKSISYKEYGDNNHVKFLPNIIKNNNTLENTQSENIVINLIRKIIKSKQRNNSTVLLVRSRNHVLNLIKRFDKENIPYQAIDIIPLNSKAVISDLLQIIKAILHPSDRLAWLSLLRSPFCGLSLNTLHKLFGIYDDLSIPYIMKFIVLKGDWFFIQNDNNLLKMCICDINKIEIETYCQCQSQGILLDEYLRIKHIANAMIKNEFSYNSFTYELMKIWNQLGGQYAYFNDTTQDVQNFFQIIDETTTDNNIDIDLIEEQIKNSYSSIIKKNNNEFYIEIMTIHKSKGLEFDNVILYDIHKTSINDREPLFRFDKNYYDNLTLFSSIKSIDDKYQNPIFLYLKKRDEIKYQYELNRLVYVACTRSKNSIYFIGNIYYDKNNKIKKPNKKSFLYILWESLEHYQYFLDDNNYYKIDDKYEDNSYISRFSIESIKYLMQKNEDIFFKNNNIFMNENLFNIEIDSITHKWLHIIEQNPEMWNILKIESLYQNIQKDLIRSNIFSANDLDNNTCLITKIMSNTINNKYWKQLLTNFKFLNNISFLHHTGKLIKIDILLYKENNELLIINYHITHFIEKLDLKSLQKEIDKKNKSEFFDYYKVVKELYKQYSVKFAIFIPTFNIWIKL</sequence>
<dbReference type="GO" id="GO:0043138">
    <property type="term" value="F:3'-5' DNA helicase activity"/>
    <property type="evidence" value="ECO:0007669"/>
    <property type="project" value="UniProtKB-EC"/>
</dbReference>
<dbReference type="GO" id="GO:0005524">
    <property type="term" value="F:ATP binding"/>
    <property type="evidence" value="ECO:0007669"/>
    <property type="project" value="UniProtKB-UniRule"/>
</dbReference>
<evidence type="ECO:0000256" key="9">
    <source>
        <dbReference type="ARBA" id="ARBA00048988"/>
    </source>
</evidence>
<dbReference type="EMBL" id="CP025628">
    <property type="protein sequence ID" value="AWD32273.1"/>
    <property type="molecule type" value="Genomic_DNA"/>
</dbReference>
<evidence type="ECO:0000259" key="11">
    <source>
        <dbReference type="PROSITE" id="PS51198"/>
    </source>
</evidence>